<dbReference type="AlphaFoldDB" id="A0A1I6MUY4"/>
<dbReference type="EMBL" id="FOZM01000002">
    <property type="protein sequence ID" value="SFS19536.1"/>
    <property type="molecule type" value="Genomic_DNA"/>
</dbReference>
<sequence length="480" mass="52356">MVVVSRNGDVIRYDPTGLVMRLSDKVIDDIALRLDHRIPPTSERSDSQKPSSIRVDPHEHLEGIDAWEVRQDGEWLYFAANLPGDQGVRGFRRLGDGGDILGDAPGPLVGILGLGGPRAAIATREASHYPQHITAPADDIGAVGHAGVEDAKSVDTLEHLREVTHEALVAETFIRWQQEKYAAFPVFMTRVETDSSATSAQLANGKAFENFVAAASNLTLAAKRMGKKPKLMCVHLDYSLEDTSDDAVAYRDGMLSVMGRAEDALFKLGFENPVFVARMESGTAEITQAAAIEGQWELAWNHGSHRFLYSAPSYMFAHDRFERATTDARREMAEMTAAAIADPENWQCPTFYLAERTGDPKVIKVVAQSMTDLVVDQYDPFDAGAGGGFRVLYADNPVDVTDVSVDPDDSKALHLRLSARPEGEGVQIAYAFGAAPRDGSYPANCGVVRDTWQLESKTGRVLNRWALPCLLPLQPGASDA</sequence>
<keyword evidence="3" id="KW-1185">Reference proteome</keyword>
<protein>
    <submittedName>
        <fullName evidence="2">Uncharacterized protein</fullName>
    </submittedName>
</protein>
<feature type="region of interest" description="Disordered" evidence="1">
    <location>
        <begin position="38"/>
        <end position="57"/>
    </location>
</feature>
<dbReference type="STRING" id="1123755.SAMN05444714_2230"/>
<gene>
    <name evidence="2" type="ORF">SAMN05444714_2230</name>
</gene>
<evidence type="ECO:0000313" key="3">
    <source>
        <dbReference type="Proteomes" id="UP000198926"/>
    </source>
</evidence>
<feature type="compositionally biased region" description="Basic and acidic residues" evidence="1">
    <location>
        <begin position="38"/>
        <end position="47"/>
    </location>
</feature>
<accession>A0A1I6MUY4</accession>
<name>A0A1I6MUY4_9RHOB</name>
<proteinExistence type="predicted"/>
<dbReference type="Proteomes" id="UP000198926">
    <property type="component" value="Unassembled WGS sequence"/>
</dbReference>
<evidence type="ECO:0000256" key="1">
    <source>
        <dbReference type="SAM" id="MobiDB-lite"/>
    </source>
</evidence>
<evidence type="ECO:0000313" key="2">
    <source>
        <dbReference type="EMBL" id="SFS19536.1"/>
    </source>
</evidence>
<organism evidence="2 3">
    <name type="scientific">Yoonia litorea</name>
    <dbReference type="NCBI Taxonomy" id="1123755"/>
    <lineage>
        <taxon>Bacteria</taxon>
        <taxon>Pseudomonadati</taxon>
        <taxon>Pseudomonadota</taxon>
        <taxon>Alphaproteobacteria</taxon>
        <taxon>Rhodobacterales</taxon>
        <taxon>Paracoccaceae</taxon>
        <taxon>Yoonia</taxon>
    </lineage>
</organism>
<reference evidence="2 3" key="1">
    <citation type="submission" date="2016-10" db="EMBL/GenBank/DDBJ databases">
        <authorList>
            <person name="de Groot N.N."/>
        </authorList>
    </citation>
    <scope>NUCLEOTIDE SEQUENCE [LARGE SCALE GENOMIC DNA]</scope>
    <source>
        <strain evidence="2 3">DSM 29433</strain>
    </source>
</reference>